<keyword evidence="1 2" id="KW-0597">Phosphoprotein</keyword>
<dbReference type="EMBL" id="QKNY01000018">
    <property type="protein sequence ID" value="RJX42201.1"/>
    <property type="molecule type" value="Genomic_DNA"/>
</dbReference>
<dbReference type="SUPFAM" id="SSF52172">
    <property type="entry name" value="CheY-like"/>
    <property type="match status" value="1"/>
</dbReference>
<protein>
    <submittedName>
        <fullName evidence="5">DNA-binding protein</fullName>
    </submittedName>
</protein>
<keyword evidence="5" id="KW-0238">DNA-binding</keyword>
<name>A0A3A6PV34_9EURY</name>
<evidence type="ECO:0000313" key="5">
    <source>
        <dbReference type="EMBL" id="RJX42201.1"/>
    </source>
</evidence>
<evidence type="ECO:0000313" key="6">
    <source>
        <dbReference type="Proteomes" id="UP000276588"/>
    </source>
</evidence>
<feature type="coiled-coil region" evidence="3">
    <location>
        <begin position="155"/>
        <end position="182"/>
    </location>
</feature>
<gene>
    <name evidence="5" type="ORF">DM826_11175</name>
</gene>
<dbReference type="GO" id="GO:0003677">
    <property type="term" value="F:DNA binding"/>
    <property type="evidence" value="ECO:0007669"/>
    <property type="project" value="UniProtKB-KW"/>
</dbReference>
<dbReference type="PANTHER" id="PTHR44591">
    <property type="entry name" value="STRESS RESPONSE REGULATOR PROTEIN 1"/>
    <property type="match status" value="1"/>
</dbReference>
<dbReference type="GO" id="GO:0000160">
    <property type="term" value="P:phosphorelay signal transduction system"/>
    <property type="evidence" value="ECO:0007669"/>
    <property type="project" value="InterPro"/>
</dbReference>
<proteinExistence type="predicted"/>
<dbReference type="Pfam" id="PF08663">
    <property type="entry name" value="HalX"/>
    <property type="match status" value="1"/>
</dbReference>
<feature type="domain" description="Response regulatory" evidence="4">
    <location>
        <begin position="5"/>
        <end position="125"/>
    </location>
</feature>
<evidence type="ECO:0000256" key="2">
    <source>
        <dbReference type="PROSITE-ProRule" id="PRU00169"/>
    </source>
</evidence>
<feature type="modified residue" description="4-aspartylphosphate" evidence="2">
    <location>
        <position position="63"/>
    </location>
</feature>
<dbReference type="Proteomes" id="UP000276588">
    <property type="component" value="Unassembled WGS sequence"/>
</dbReference>
<organism evidence="5 6">
    <name type="scientific">Halonotius aquaticus</name>
    <dbReference type="NCBI Taxonomy" id="2216978"/>
    <lineage>
        <taxon>Archaea</taxon>
        <taxon>Methanobacteriati</taxon>
        <taxon>Methanobacteriota</taxon>
        <taxon>Stenosarchaea group</taxon>
        <taxon>Halobacteria</taxon>
        <taxon>Halobacteriales</taxon>
        <taxon>Haloferacaceae</taxon>
        <taxon>Halonotius</taxon>
    </lineage>
</organism>
<sequence length="198" mass="22025">MSDETILVVEDDPTVTHLYNKFLEPEYTVVTTTTAAEAIDVLHGEAAPDGEELPDSIDAVLLDRRLPDDPGEVVLDVIEAEEMECRVAMVTGVEPDFDIIDMGFDLYILKPVTRDELMEAVDTLFTRSEYGDLLQEAASLASKRALLESQKSDSELDASDEYDDLLDRLEALDDELLDLADTLSADDYRVMFRDIGGQ</sequence>
<dbReference type="OrthoDB" id="86314at2157"/>
<keyword evidence="3" id="KW-0175">Coiled coil</keyword>
<dbReference type="Gene3D" id="3.40.50.2300">
    <property type="match status" value="1"/>
</dbReference>
<dbReference type="PROSITE" id="PS50110">
    <property type="entry name" value="RESPONSE_REGULATORY"/>
    <property type="match status" value="1"/>
</dbReference>
<dbReference type="SMART" id="SM00448">
    <property type="entry name" value="REC"/>
    <property type="match status" value="1"/>
</dbReference>
<dbReference type="InterPro" id="IPR050595">
    <property type="entry name" value="Bact_response_regulator"/>
</dbReference>
<accession>A0A3A6PV34</accession>
<dbReference type="AlphaFoldDB" id="A0A3A6PV34"/>
<dbReference type="PANTHER" id="PTHR44591:SF3">
    <property type="entry name" value="RESPONSE REGULATORY DOMAIN-CONTAINING PROTEIN"/>
    <property type="match status" value="1"/>
</dbReference>
<evidence type="ECO:0000259" key="4">
    <source>
        <dbReference type="PROSITE" id="PS50110"/>
    </source>
</evidence>
<evidence type="ECO:0000256" key="1">
    <source>
        <dbReference type="ARBA" id="ARBA00022553"/>
    </source>
</evidence>
<dbReference type="Pfam" id="PF00072">
    <property type="entry name" value="Response_reg"/>
    <property type="match status" value="1"/>
</dbReference>
<evidence type="ECO:0000256" key="3">
    <source>
        <dbReference type="SAM" id="Coils"/>
    </source>
</evidence>
<dbReference type="InterPro" id="IPR001789">
    <property type="entry name" value="Sig_transdc_resp-reg_receiver"/>
</dbReference>
<reference evidence="5 6" key="1">
    <citation type="submission" date="2018-06" db="EMBL/GenBank/DDBJ databases">
        <title>Halonotius sp. F13-13 a new haloarchaeeon isolated from a solar saltern from Isla Cristina, Huelva, Spain.</title>
        <authorList>
            <person name="Duran-Viseras A."/>
            <person name="Sanchez-Porro C."/>
            <person name="Ventosa A."/>
        </authorList>
    </citation>
    <scope>NUCLEOTIDE SEQUENCE [LARGE SCALE GENOMIC DNA]</scope>
    <source>
        <strain evidence="5 6">F13-13</strain>
    </source>
</reference>
<comment type="caution">
    <text evidence="5">The sequence shown here is derived from an EMBL/GenBank/DDBJ whole genome shotgun (WGS) entry which is preliminary data.</text>
</comment>
<keyword evidence="6" id="KW-1185">Reference proteome</keyword>
<dbReference type="InterPro" id="IPR011006">
    <property type="entry name" value="CheY-like_superfamily"/>
</dbReference>
<dbReference type="RefSeq" id="WP_120103510.1">
    <property type="nucleotide sequence ID" value="NZ_QKNY01000018.1"/>
</dbReference>
<dbReference type="InterPro" id="IPR013971">
    <property type="entry name" value="HalX_domain"/>
</dbReference>